<accession>T1JEN7</accession>
<feature type="compositionally biased region" description="Polar residues" evidence="1">
    <location>
        <begin position="57"/>
        <end position="67"/>
    </location>
</feature>
<proteinExistence type="predicted"/>
<reference evidence="3" key="1">
    <citation type="submission" date="2011-05" db="EMBL/GenBank/DDBJ databases">
        <authorList>
            <person name="Richards S.R."/>
            <person name="Qu J."/>
            <person name="Jiang H."/>
            <person name="Jhangiani S.N."/>
            <person name="Agravi P."/>
            <person name="Goodspeed R."/>
            <person name="Gross S."/>
            <person name="Mandapat C."/>
            <person name="Jackson L."/>
            <person name="Mathew T."/>
            <person name="Pu L."/>
            <person name="Thornton R."/>
            <person name="Saada N."/>
            <person name="Wilczek-Boney K.B."/>
            <person name="Lee S."/>
            <person name="Kovar C."/>
            <person name="Wu Y."/>
            <person name="Scherer S.E."/>
            <person name="Worley K.C."/>
            <person name="Muzny D.M."/>
            <person name="Gibbs R."/>
        </authorList>
    </citation>
    <scope>NUCLEOTIDE SEQUENCE</scope>
    <source>
        <strain evidence="3">Brora</strain>
    </source>
</reference>
<evidence type="ECO:0000313" key="3">
    <source>
        <dbReference type="Proteomes" id="UP000014500"/>
    </source>
</evidence>
<dbReference type="AlphaFoldDB" id="T1JEN7"/>
<dbReference type="EMBL" id="JH432127">
    <property type="status" value="NOT_ANNOTATED_CDS"/>
    <property type="molecule type" value="Genomic_DNA"/>
</dbReference>
<dbReference type="EnsemblMetazoa" id="SMAR012287-RA">
    <property type="protein sequence ID" value="SMAR012287-PA"/>
    <property type="gene ID" value="SMAR012287"/>
</dbReference>
<evidence type="ECO:0000313" key="2">
    <source>
        <dbReference type="EnsemblMetazoa" id="SMAR012287-PA"/>
    </source>
</evidence>
<protein>
    <submittedName>
        <fullName evidence="2">Uncharacterized protein</fullName>
    </submittedName>
</protein>
<feature type="region of interest" description="Disordered" evidence="1">
    <location>
        <begin position="34"/>
        <end position="80"/>
    </location>
</feature>
<feature type="compositionally biased region" description="Basic and acidic residues" evidence="1">
    <location>
        <begin position="40"/>
        <end position="56"/>
    </location>
</feature>
<evidence type="ECO:0000256" key="1">
    <source>
        <dbReference type="SAM" id="MobiDB-lite"/>
    </source>
</evidence>
<keyword evidence="3" id="KW-1185">Reference proteome</keyword>
<dbReference type="Proteomes" id="UP000014500">
    <property type="component" value="Unassembled WGS sequence"/>
</dbReference>
<organism evidence="2 3">
    <name type="scientific">Strigamia maritima</name>
    <name type="common">European centipede</name>
    <name type="synonym">Geophilus maritimus</name>
    <dbReference type="NCBI Taxonomy" id="126957"/>
    <lineage>
        <taxon>Eukaryota</taxon>
        <taxon>Metazoa</taxon>
        <taxon>Ecdysozoa</taxon>
        <taxon>Arthropoda</taxon>
        <taxon>Myriapoda</taxon>
        <taxon>Chilopoda</taxon>
        <taxon>Pleurostigmophora</taxon>
        <taxon>Geophilomorpha</taxon>
        <taxon>Linotaeniidae</taxon>
        <taxon>Strigamia</taxon>
    </lineage>
</organism>
<sequence length="80" mass="9190">MNLTQTTHLTIDKHYIRTFHFILECSLTLSKKLVKNTKTKATEEKEEQKREEETDNQRPISTTTAEKQSAAAENPGKAWA</sequence>
<reference evidence="2" key="2">
    <citation type="submission" date="2015-02" db="UniProtKB">
        <authorList>
            <consortium name="EnsemblMetazoa"/>
        </authorList>
    </citation>
    <scope>IDENTIFICATION</scope>
</reference>
<dbReference type="HOGENOM" id="CLU_2592813_0_0_1"/>
<name>T1JEN7_STRMM</name>